<dbReference type="InterPro" id="IPR009959">
    <property type="entry name" value="Cyclase_SnoaL-like"/>
</dbReference>
<organism evidence="1 2">
    <name type="scientific">Agrobacterium tumefaciens str. Kerr 14</name>
    <dbReference type="NCBI Taxonomy" id="1183424"/>
    <lineage>
        <taxon>Bacteria</taxon>
        <taxon>Pseudomonadati</taxon>
        <taxon>Pseudomonadota</taxon>
        <taxon>Alphaproteobacteria</taxon>
        <taxon>Hyphomicrobiales</taxon>
        <taxon>Rhizobiaceae</taxon>
        <taxon>Rhizobium/Agrobacterium group</taxon>
        <taxon>Agrobacterium</taxon>
        <taxon>Agrobacterium tumefaciens complex</taxon>
    </lineage>
</organism>
<dbReference type="AlphaFoldDB" id="A0A1S7S9N5"/>
<dbReference type="Proteomes" id="UP000191897">
    <property type="component" value="Unassembled WGS sequence"/>
</dbReference>
<evidence type="ECO:0000313" key="2">
    <source>
        <dbReference type="Proteomes" id="UP000191897"/>
    </source>
</evidence>
<dbReference type="Gene3D" id="3.10.450.50">
    <property type="match status" value="1"/>
</dbReference>
<gene>
    <name evidence="1" type="ORF">AGR4C_pa40005</name>
</gene>
<dbReference type="Pfam" id="PF07366">
    <property type="entry name" value="SnoaL"/>
    <property type="match status" value="1"/>
</dbReference>
<evidence type="ECO:0000313" key="1">
    <source>
        <dbReference type="EMBL" id="CUX65078.1"/>
    </source>
</evidence>
<proteinExistence type="predicted"/>
<dbReference type="RefSeq" id="WP_080867497.1">
    <property type="nucleotide sequence ID" value="NZ_LT009732.1"/>
</dbReference>
<dbReference type="GO" id="GO:0030638">
    <property type="term" value="P:polyketide metabolic process"/>
    <property type="evidence" value="ECO:0007669"/>
    <property type="project" value="InterPro"/>
</dbReference>
<dbReference type="SUPFAM" id="SSF54427">
    <property type="entry name" value="NTF2-like"/>
    <property type="match status" value="1"/>
</dbReference>
<reference evidence="1 2" key="1">
    <citation type="submission" date="2016-01" db="EMBL/GenBank/DDBJ databases">
        <authorList>
            <person name="Oliw E.H."/>
        </authorList>
    </citation>
    <scope>NUCLEOTIDE SEQUENCE [LARGE SCALE GENOMIC DNA]</scope>
    <source>
        <strain evidence="1 2">Kerr 14</strain>
    </source>
</reference>
<dbReference type="EMBL" id="FBWC01000035">
    <property type="protein sequence ID" value="CUX65078.1"/>
    <property type="molecule type" value="Genomic_DNA"/>
</dbReference>
<sequence>MSQIDRREFYDRYIAALNARDFEVMDKFIHDEVTLNGKPATRDDILDVQRDEAGSVPDLHWVLTNLIIDGDRLGAQLVNTGTPAKTFVGVEPTGKSFEVTEYAVYQVVDGRFKHMAAIHDAEQVHRQLAA</sequence>
<protein>
    <recommendedName>
        <fullName evidence="3">SnoaL-like domain-containing protein</fullName>
    </recommendedName>
</protein>
<dbReference type="InterPro" id="IPR032710">
    <property type="entry name" value="NTF2-like_dom_sf"/>
</dbReference>
<name>A0A1S7S9N5_AGRTU</name>
<accession>A0A1S7S9N5</accession>
<evidence type="ECO:0008006" key="3">
    <source>
        <dbReference type="Google" id="ProtNLM"/>
    </source>
</evidence>